<reference evidence="1 2" key="1">
    <citation type="submission" date="2019-04" db="EMBL/GenBank/DDBJ databases">
        <title>Vagococcus sp. nov., isolated from faeces of yaks (Bos grunniens).</title>
        <authorList>
            <person name="Ge Y."/>
        </authorList>
    </citation>
    <scope>NUCLEOTIDE SEQUENCE [LARGE SCALE GENOMIC DNA]</scope>
    <source>
        <strain evidence="1 2">MN-17</strain>
    </source>
</reference>
<dbReference type="KEGG" id="vao:FA707_00105"/>
<gene>
    <name evidence="1" type="ORF">FA707_00105</name>
</gene>
<dbReference type="EMBL" id="CP039712">
    <property type="protein sequence ID" value="QCI85463.1"/>
    <property type="molecule type" value="Genomic_DNA"/>
</dbReference>
<name>A0A4D7CR39_9ENTE</name>
<dbReference type="RefSeq" id="WP_136952324.1">
    <property type="nucleotide sequence ID" value="NZ_CP039712.1"/>
</dbReference>
<organism evidence="1 2">
    <name type="scientific">Vagococcus zengguangii</name>
    <dbReference type="NCBI Taxonomy" id="2571750"/>
    <lineage>
        <taxon>Bacteria</taxon>
        <taxon>Bacillati</taxon>
        <taxon>Bacillota</taxon>
        <taxon>Bacilli</taxon>
        <taxon>Lactobacillales</taxon>
        <taxon>Enterococcaceae</taxon>
        <taxon>Vagococcus</taxon>
    </lineage>
</organism>
<dbReference type="OrthoDB" id="2194361at2"/>
<sequence>MRKNSLFFLFILGVLFTTSGFYYAESQNYQSNGQTSFYGHYEQQAPPVIDEDHQLTNSETKQQSTEPVSTTQNKVRAILPIAGDYLNPIYQQLGCVVLVFASFMLVRLKRRGVEANEKNL</sequence>
<evidence type="ECO:0000313" key="2">
    <source>
        <dbReference type="Proteomes" id="UP000298615"/>
    </source>
</evidence>
<proteinExistence type="predicted"/>
<dbReference type="Proteomes" id="UP000298615">
    <property type="component" value="Chromosome"/>
</dbReference>
<accession>A0A4D7CR39</accession>
<keyword evidence="2" id="KW-1185">Reference proteome</keyword>
<protein>
    <submittedName>
        <fullName evidence="1">Uncharacterized protein</fullName>
    </submittedName>
</protein>
<evidence type="ECO:0000313" key="1">
    <source>
        <dbReference type="EMBL" id="QCI85463.1"/>
    </source>
</evidence>
<dbReference type="AlphaFoldDB" id="A0A4D7CR39"/>